<reference evidence="4" key="1">
    <citation type="submission" date="2017-04" db="EMBL/GenBank/DDBJ databases">
        <title>Population genomics of picophytoplankton unveils novel chromosome hypervariability.</title>
        <authorList>
            <consortium name="DOE Joint Genome Institute"/>
            <person name="Blanc-Mathieu R."/>
            <person name="Krasovec M."/>
            <person name="Hebrard M."/>
            <person name="Yau S."/>
            <person name="Desgranges E."/>
            <person name="Martin J."/>
            <person name="Schackwitz W."/>
            <person name="Kuo A."/>
            <person name="Salin G."/>
            <person name="Donnadieu C."/>
            <person name="Desdevises Y."/>
            <person name="Sanchez-Ferandin S."/>
            <person name="Moreau H."/>
            <person name="Rivals E."/>
            <person name="Grigoriev I.V."/>
            <person name="Grimsley N."/>
            <person name="Eyre-Walker A."/>
            <person name="Piganeau G."/>
        </authorList>
    </citation>
    <scope>NUCLEOTIDE SEQUENCE [LARGE SCALE GENOMIC DNA]</scope>
    <source>
        <strain evidence="4">RCC 1115</strain>
    </source>
</reference>
<dbReference type="PROSITE" id="PS51318">
    <property type="entry name" value="TAT"/>
    <property type="match status" value="1"/>
</dbReference>
<keyword evidence="3" id="KW-0732">Signal</keyword>
<feature type="region of interest" description="Disordered" evidence="1">
    <location>
        <begin position="384"/>
        <end position="412"/>
    </location>
</feature>
<dbReference type="AlphaFoldDB" id="A0A1Y5IIV2"/>
<feature type="region of interest" description="Disordered" evidence="1">
    <location>
        <begin position="162"/>
        <end position="182"/>
    </location>
</feature>
<feature type="compositionally biased region" description="Basic and acidic residues" evidence="1">
    <location>
        <begin position="172"/>
        <end position="182"/>
    </location>
</feature>
<evidence type="ECO:0000256" key="3">
    <source>
        <dbReference type="SAM" id="SignalP"/>
    </source>
</evidence>
<evidence type="ECO:0000313" key="4">
    <source>
        <dbReference type="EMBL" id="OUS49490.1"/>
    </source>
</evidence>
<accession>A0A1Y5IIV2</accession>
<protein>
    <submittedName>
        <fullName evidence="4">Uncharacterized protein</fullName>
    </submittedName>
</protein>
<feature type="compositionally biased region" description="Basic and acidic residues" evidence="1">
    <location>
        <begin position="384"/>
        <end position="401"/>
    </location>
</feature>
<name>A0A1Y5IIV2_OSTTA</name>
<dbReference type="eggNOG" id="KOG0828">
    <property type="taxonomic scope" value="Eukaryota"/>
</dbReference>
<feature type="chain" id="PRO_5012350809" evidence="3">
    <location>
        <begin position="28"/>
        <end position="412"/>
    </location>
</feature>
<gene>
    <name evidence="4" type="ORF">BE221DRAFT_66535</name>
</gene>
<proteinExistence type="predicted"/>
<keyword evidence="2" id="KW-0472">Membrane</keyword>
<keyword evidence="2" id="KW-0812">Transmembrane</keyword>
<evidence type="ECO:0000256" key="1">
    <source>
        <dbReference type="SAM" id="MobiDB-lite"/>
    </source>
</evidence>
<dbReference type="EMBL" id="KZ155771">
    <property type="protein sequence ID" value="OUS49490.1"/>
    <property type="molecule type" value="Genomic_DNA"/>
</dbReference>
<feature type="transmembrane region" description="Helical" evidence="2">
    <location>
        <begin position="359"/>
        <end position="376"/>
    </location>
</feature>
<feature type="signal peptide" evidence="3">
    <location>
        <begin position="1"/>
        <end position="27"/>
    </location>
</feature>
<dbReference type="Proteomes" id="UP000195557">
    <property type="component" value="Unassembled WGS sequence"/>
</dbReference>
<evidence type="ECO:0000256" key="2">
    <source>
        <dbReference type="SAM" id="Phobius"/>
    </source>
</evidence>
<dbReference type="InterPro" id="IPR006311">
    <property type="entry name" value="TAT_signal"/>
</dbReference>
<sequence length="412" mass="45510">MISSRRRALALALACACACALASTASASSVPSTTRPRALRGSFKGTWIVEDDASARRMTRDGWTRGEATLRLRASDGGESDVVSVVGELVIRKDEYVGTGDAMIPLEGVYERRSGTAHAHGSARTTKDFETITNATSSWMFREGNVFRESLRAIAMDLVDEDGEEDNAGDGGARDSYSRDDAVRRAGKTARERFLRTHDAGTYPSACKFSLHAYLDPIDPSSQSGDVAKKLGDDELEKGESDVDVLDRQIEDARPLEFEEMEEHVSMVAKLVSVDCGITVHMELESEKLETWYRKARLYSYTMMAVTILQGYVLLKQLDVSTTQAALMRQECPTCRRHLPPICVDDPHTFARSSKMSEVVYAVLLFAIGCAIGAVLPRPLEQDKKAWHQKTKTEKPPRANDARGPMRGGRRH</sequence>
<organism evidence="4">
    <name type="scientific">Ostreococcus tauri</name>
    <name type="common">Marine green alga</name>
    <dbReference type="NCBI Taxonomy" id="70448"/>
    <lineage>
        <taxon>Eukaryota</taxon>
        <taxon>Viridiplantae</taxon>
        <taxon>Chlorophyta</taxon>
        <taxon>Mamiellophyceae</taxon>
        <taxon>Mamiellales</taxon>
        <taxon>Bathycoccaceae</taxon>
        <taxon>Ostreococcus</taxon>
    </lineage>
</organism>
<keyword evidence="2" id="KW-1133">Transmembrane helix</keyword>